<feature type="compositionally biased region" description="Basic and acidic residues" evidence="11">
    <location>
        <begin position="564"/>
        <end position="577"/>
    </location>
</feature>
<evidence type="ECO:0000256" key="1">
    <source>
        <dbReference type="ARBA" id="ARBA00004123"/>
    </source>
</evidence>
<evidence type="ECO:0000256" key="12">
    <source>
        <dbReference type="SAM" id="Phobius"/>
    </source>
</evidence>
<feature type="compositionally biased region" description="Basic and acidic residues" evidence="11">
    <location>
        <begin position="532"/>
        <end position="545"/>
    </location>
</feature>
<feature type="binding site" evidence="8">
    <location>
        <position position="169"/>
    </location>
    <ligand>
        <name>Cu cation</name>
        <dbReference type="ChEBI" id="CHEBI:23378"/>
    </ligand>
</feature>
<dbReference type="InterPro" id="IPR008851">
    <property type="entry name" value="TFIIF-alpha"/>
</dbReference>
<comment type="subcellular location">
    <subcellularLocation>
        <location evidence="1 10">Nucleus</location>
    </subcellularLocation>
</comment>
<dbReference type="SUPFAM" id="SSF46785">
    <property type="entry name" value="Winged helix' DNA-binding domain"/>
    <property type="match status" value="1"/>
</dbReference>
<evidence type="ECO:0000256" key="3">
    <source>
        <dbReference type="ARBA" id="ARBA00023015"/>
    </source>
</evidence>
<comment type="similarity">
    <text evidence="2">Belongs to the SCO1/2 family.</text>
</comment>
<gene>
    <name evidence="13" type="primary">WBGene00110002</name>
</gene>
<feature type="binding site" evidence="8">
    <location>
        <position position="260"/>
    </location>
    <ligand>
        <name>Cu cation</name>
        <dbReference type="ChEBI" id="CHEBI:23378"/>
    </ligand>
</feature>
<keyword evidence="4 10" id="KW-0238">DNA-binding</keyword>
<dbReference type="Pfam" id="PF02630">
    <property type="entry name" value="SCO1-SenC"/>
    <property type="match status" value="1"/>
</dbReference>
<proteinExistence type="inferred from homology"/>
<evidence type="ECO:0000256" key="9">
    <source>
        <dbReference type="PIRSR" id="PIRSR603782-2"/>
    </source>
</evidence>
<sequence>MKVQMLSRRVMQSLLRLQGCSCPSNSRVLSTSRVVLKSEHDKIDDEMKKITEKLGKEFEQSLKDGKTEPEIDKKFMNFKQLSEQKAHERSHIFTWKTVLGTFVVGGSMLLALFYIRKVRVEEAEKQRKLTAGKARIGGDWELQNTDGKLEGSEQLKGNWLLLYFGFTHCPDICPDEIEKMVKVVEQLERDKNPVKILPIFISVDPARDTLKRVKEYCAEFSPKLRGYSGTKEQVNKVAKTFRVYHSEGPKTAPHDYIVDHTVIMYLIDPQGNFHDYYGQNRRAEKRVMAKNPGNSEFVVKVPELNDMKRFTVLKFNNSIKIDPTTWANPECDIRMEREENRVLTSGLAAVQDFGEGTEYGKAAREEARRKKLGRRANQYSIDKQPWRMKINEADGKEKKLHSIREAAGTHADYWLFLKNGEEFHAYKVDDWHGFVPAITHKTLDIDEAEEEFTKRNRVMNQFALRAQILDKMKQKEADEEEEQKKGRKSGLMIKDEHSSSGSEGDDEKDEDGEEKKKKKVKKGAKPRKDKRVKVENSDEVAKYESEDGEDEGREYDYMSDSGSDSDRDIPMEDKVEKALVGVAEEEGLKKLMESDDSSEDDEDDPEKKLLNRKDDDDKKRRIDIEERDSSGSDSEVDDLDKDKLDSVILMPKKGGIMDGGAGTSTGIKRPADDTPKGPEVKKVKEEKEEGLTEEMVRKLLRTKPYTTKELLTKIKARCGGELPKAEMVTKLAAILKAIEPQQFKQKQGRKDVLFFSLSNTI</sequence>
<evidence type="ECO:0000256" key="6">
    <source>
        <dbReference type="ARBA" id="ARBA00023242"/>
    </source>
</evidence>
<feature type="compositionally biased region" description="Acidic residues" evidence="11">
    <location>
        <begin position="503"/>
        <end position="512"/>
    </location>
</feature>
<feature type="compositionally biased region" description="Basic and acidic residues" evidence="11">
    <location>
        <begin position="669"/>
        <end position="689"/>
    </location>
</feature>
<keyword evidence="5 10" id="KW-0804">Transcription</keyword>
<dbReference type="GO" id="GO:0005634">
    <property type="term" value="C:nucleus"/>
    <property type="evidence" value="ECO:0007669"/>
    <property type="project" value="UniProtKB-SubCell"/>
</dbReference>
<feature type="region of interest" description="Disordered" evidence="11">
    <location>
        <begin position="473"/>
        <end position="689"/>
    </location>
</feature>
<evidence type="ECO:0000256" key="4">
    <source>
        <dbReference type="ARBA" id="ARBA00023125"/>
    </source>
</evidence>
<dbReference type="PANTHER" id="PTHR12151">
    <property type="entry name" value="ELECTRON TRANSPORT PROTIN SCO1/SENC FAMILY MEMBER"/>
    <property type="match status" value="1"/>
</dbReference>
<keyword evidence="6 10" id="KW-0539">Nucleus</keyword>
<reference evidence="14" key="1">
    <citation type="journal article" date="2008" name="Nat. Genet.">
        <title>The Pristionchus pacificus genome provides a unique perspective on nematode lifestyle and parasitism.</title>
        <authorList>
            <person name="Dieterich C."/>
            <person name="Clifton S.W."/>
            <person name="Schuster L.N."/>
            <person name="Chinwalla A."/>
            <person name="Delehaunty K."/>
            <person name="Dinkelacker I."/>
            <person name="Fulton L."/>
            <person name="Fulton R."/>
            <person name="Godfrey J."/>
            <person name="Minx P."/>
            <person name="Mitreva M."/>
            <person name="Roeseler W."/>
            <person name="Tian H."/>
            <person name="Witte H."/>
            <person name="Yang S.P."/>
            <person name="Wilson R.K."/>
            <person name="Sommer R.J."/>
        </authorList>
    </citation>
    <scope>NUCLEOTIDE SEQUENCE [LARGE SCALE GENOMIC DNA]</scope>
    <source>
        <strain evidence="14">PS312</strain>
    </source>
</reference>
<feature type="compositionally biased region" description="Basic and acidic residues" evidence="11">
    <location>
        <begin position="605"/>
        <end position="630"/>
    </location>
</feature>
<dbReference type="AlphaFoldDB" id="A0A8R1UGZ4"/>
<dbReference type="SUPFAM" id="SSF50916">
    <property type="entry name" value="Rap30/74 interaction domains"/>
    <property type="match status" value="1"/>
</dbReference>
<evidence type="ECO:0000256" key="11">
    <source>
        <dbReference type="SAM" id="MobiDB-lite"/>
    </source>
</evidence>
<dbReference type="InterPro" id="IPR011039">
    <property type="entry name" value="TFIIF_interaction"/>
</dbReference>
<organism evidence="13 14">
    <name type="scientific">Pristionchus pacificus</name>
    <name type="common">Parasitic nematode worm</name>
    <dbReference type="NCBI Taxonomy" id="54126"/>
    <lineage>
        <taxon>Eukaryota</taxon>
        <taxon>Metazoa</taxon>
        <taxon>Ecdysozoa</taxon>
        <taxon>Nematoda</taxon>
        <taxon>Chromadorea</taxon>
        <taxon>Rhabditida</taxon>
        <taxon>Rhabditina</taxon>
        <taxon>Diplogasteromorpha</taxon>
        <taxon>Diplogasteroidea</taxon>
        <taxon>Neodiplogasteridae</taxon>
        <taxon>Pristionchus</taxon>
    </lineage>
</organism>
<dbReference type="InterPro" id="IPR036390">
    <property type="entry name" value="WH_DNA-bd_sf"/>
</dbReference>
<evidence type="ECO:0000256" key="2">
    <source>
        <dbReference type="ARBA" id="ARBA00010996"/>
    </source>
</evidence>
<dbReference type="PANTHER" id="PTHR12151:SF5">
    <property type="entry name" value="AT19154P"/>
    <property type="match status" value="1"/>
</dbReference>
<dbReference type="InterPro" id="IPR036249">
    <property type="entry name" value="Thioredoxin-like_sf"/>
</dbReference>
<dbReference type="EnsemblMetazoa" id="PPA20448.1">
    <property type="protein sequence ID" value="PPA20448.1"/>
    <property type="gene ID" value="WBGene00110002"/>
</dbReference>
<keyword evidence="12" id="KW-0812">Transmembrane</keyword>
<dbReference type="CDD" id="cd02968">
    <property type="entry name" value="SCO"/>
    <property type="match status" value="1"/>
</dbReference>
<reference evidence="13" key="2">
    <citation type="submission" date="2022-06" db="UniProtKB">
        <authorList>
            <consortium name="EnsemblMetazoa"/>
        </authorList>
    </citation>
    <scope>IDENTIFICATION</scope>
    <source>
        <strain evidence="13">PS312</strain>
    </source>
</reference>
<dbReference type="Gene3D" id="1.10.10.10">
    <property type="entry name" value="Winged helix-like DNA-binding domain superfamily/Winged helix DNA-binding domain"/>
    <property type="match status" value="1"/>
</dbReference>
<accession>A0A8R1UGZ4</accession>
<dbReference type="GO" id="GO:0003677">
    <property type="term" value="F:DNA binding"/>
    <property type="evidence" value="ECO:0007669"/>
    <property type="project" value="UniProtKB-KW"/>
</dbReference>
<dbReference type="Proteomes" id="UP000005239">
    <property type="component" value="Unassembled WGS sequence"/>
</dbReference>
<dbReference type="Pfam" id="PF05793">
    <property type="entry name" value="TFIIF_alpha"/>
    <property type="match status" value="2"/>
</dbReference>
<feature type="compositionally biased region" description="Acidic residues" evidence="11">
    <location>
        <begin position="594"/>
        <end position="604"/>
    </location>
</feature>
<keyword evidence="8" id="KW-0186">Copper</keyword>
<protein>
    <recommendedName>
        <fullName evidence="10">Transcription initiation factor IIF subunit alpha</fullName>
    </recommendedName>
</protein>
<evidence type="ECO:0000256" key="10">
    <source>
        <dbReference type="RuleBase" id="RU366044"/>
    </source>
</evidence>
<evidence type="ECO:0000313" key="13">
    <source>
        <dbReference type="EnsemblMetazoa" id="PPA20448.1"/>
    </source>
</evidence>
<keyword evidence="3 10" id="KW-0805">Transcription regulation</keyword>
<evidence type="ECO:0000256" key="8">
    <source>
        <dbReference type="PIRSR" id="PIRSR603782-1"/>
    </source>
</evidence>
<dbReference type="GO" id="GO:0005739">
    <property type="term" value="C:mitochondrion"/>
    <property type="evidence" value="ECO:0007669"/>
    <property type="project" value="GOC"/>
</dbReference>
<feature type="compositionally biased region" description="Basic residues" evidence="11">
    <location>
        <begin position="516"/>
        <end position="531"/>
    </location>
</feature>
<feature type="binding site" evidence="8">
    <location>
        <position position="173"/>
    </location>
    <ligand>
        <name>Cu cation</name>
        <dbReference type="ChEBI" id="CHEBI:23378"/>
    </ligand>
</feature>
<dbReference type="InterPro" id="IPR036388">
    <property type="entry name" value="WH-like_DNA-bd_sf"/>
</dbReference>
<feature type="disulfide bond" description="Redox-active" evidence="9">
    <location>
        <begin position="169"/>
        <end position="173"/>
    </location>
</feature>
<dbReference type="InterPro" id="IPR003782">
    <property type="entry name" value="SCO1/SenC"/>
</dbReference>
<evidence type="ECO:0000256" key="5">
    <source>
        <dbReference type="ARBA" id="ARBA00023163"/>
    </source>
</evidence>
<name>A0A8R1UGZ4_PRIPA</name>
<comment type="function">
    <text evidence="7 10">TFIIF is a general transcription initiation factor that binds to RNA polymerase II and helps to recruit it to the initiation complex in collaboration with TFIIB. It promotes transcription elongation.</text>
</comment>
<keyword evidence="12" id="KW-0472">Membrane</keyword>
<dbReference type="GO" id="GO:0006367">
    <property type="term" value="P:transcription initiation at RNA polymerase II promoter"/>
    <property type="evidence" value="ECO:0007669"/>
    <property type="project" value="InterPro"/>
</dbReference>
<keyword evidence="14" id="KW-1185">Reference proteome</keyword>
<feature type="transmembrane region" description="Helical" evidence="12">
    <location>
        <begin position="93"/>
        <end position="115"/>
    </location>
</feature>
<evidence type="ECO:0000256" key="7">
    <source>
        <dbReference type="ARBA" id="ARBA00025232"/>
    </source>
</evidence>
<dbReference type="GO" id="GO:0033617">
    <property type="term" value="P:mitochondrial respiratory chain complex IV assembly"/>
    <property type="evidence" value="ECO:0000318"/>
    <property type="project" value="GO_Central"/>
</dbReference>
<dbReference type="Gene3D" id="3.40.30.10">
    <property type="entry name" value="Glutaredoxin"/>
    <property type="match status" value="1"/>
</dbReference>
<dbReference type="GO" id="GO:0032968">
    <property type="term" value="P:positive regulation of transcription elongation by RNA polymerase II"/>
    <property type="evidence" value="ECO:0007669"/>
    <property type="project" value="InterPro"/>
</dbReference>
<keyword evidence="8" id="KW-0479">Metal-binding</keyword>
<comment type="similarity">
    <text evidence="10">Belongs to the TFIIF alpha subunit family.</text>
</comment>
<keyword evidence="12" id="KW-1133">Transmembrane helix</keyword>
<dbReference type="GO" id="GO:0046872">
    <property type="term" value="F:metal ion binding"/>
    <property type="evidence" value="ECO:0007669"/>
    <property type="project" value="UniProtKB-KW"/>
</dbReference>
<keyword evidence="9" id="KW-1015">Disulfide bond</keyword>
<dbReference type="SUPFAM" id="SSF52833">
    <property type="entry name" value="Thioredoxin-like"/>
    <property type="match status" value="1"/>
</dbReference>
<evidence type="ECO:0000313" key="14">
    <source>
        <dbReference type="Proteomes" id="UP000005239"/>
    </source>
</evidence>